<dbReference type="SUPFAM" id="SSF143011">
    <property type="entry name" value="RelE-like"/>
    <property type="match status" value="1"/>
</dbReference>
<dbReference type="GO" id="GO:0006415">
    <property type="term" value="P:translational termination"/>
    <property type="evidence" value="ECO:0007669"/>
    <property type="project" value="TreeGrafter"/>
</dbReference>
<name>A0AA46W7K6_CAPOC</name>
<sequence>MMNSFEEEEIIFDVVATVAFKKDKKRYSKSSKKIEKVLSVIDILQRKGVEGIPNEMKPHYLKGQYKDCLECHIEGDFLIIWIQDNEEKVIYLMRLGSHSELFK</sequence>
<dbReference type="PIRSF" id="PIRSF006156">
    <property type="entry name" value="YafQ"/>
    <property type="match status" value="1"/>
</dbReference>
<evidence type="ECO:0000256" key="1">
    <source>
        <dbReference type="ARBA" id="ARBA00022649"/>
    </source>
</evidence>
<protein>
    <submittedName>
        <fullName evidence="3">Type II toxin-antitoxin system YafQ family toxin</fullName>
    </submittedName>
</protein>
<proteinExistence type="predicted"/>
<dbReference type="InterPro" id="IPR035093">
    <property type="entry name" value="RelE/ParE_toxin_dom_sf"/>
</dbReference>
<dbReference type="Pfam" id="PF15738">
    <property type="entry name" value="YafQ_toxin"/>
    <property type="match status" value="1"/>
</dbReference>
<dbReference type="NCBIfam" id="TIGR02385">
    <property type="entry name" value="RelE_StbE"/>
    <property type="match status" value="1"/>
</dbReference>
<reference evidence="3" key="1">
    <citation type="submission" date="2022-10" db="EMBL/GenBank/DDBJ databases">
        <title>Complete genome sequence of Capnocytophaga ochracea KCOM 2812 isolated from actinomycosis lesion.</title>
        <authorList>
            <person name="Kook J.-K."/>
            <person name="Park S.-N."/>
            <person name="Lim Y.K."/>
        </authorList>
    </citation>
    <scope>NUCLEOTIDE SEQUENCE</scope>
    <source>
        <strain evidence="3">KCOM 28121</strain>
    </source>
</reference>
<dbReference type="InterPro" id="IPR007712">
    <property type="entry name" value="RelE/ParE_toxin"/>
</dbReference>
<dbReference type="Gene3D" id="3.30.2310.20">
    <property type="entry name" value="RelE-like"/>
    <property type="match status" value="1"/>
</dbReference>
<accession>A0AA46W7K6</accession>
<dbReference type="GO" id="GO:0006402">
    <property type="term" value="P:mRNA catabolic process"/>
    <property type="evidence" value="ECO:0007669"/>
    <property type="project" value="TreeGrafter"/>
</dbReference>
<keyword evidence="1" id="KW-1277">Toxin-antitoxin system</keyword>
<gene>
    <name evidence="3" type="ORF">OL231_07480</name>
</gene>
<dbReference type="AlphaFoldDB" id="A0AA46W7K6"/>
<dbReference type="InterPro" id="IPR004386">
    <property type="entry name" value="Toxin_YafQ-like"/>
</dbReference>
<evidence type="ECO:0000256" key="2">
    <source>
        <dbReference type="PIRSR" id="PIRSR006156-1"/>
    </source>
</evidence>
<evidence type="ECO:0000313" key="4">
    <source>
        <dbReference type="Proteomes" id="UP001163262"/>
    </source>
</evidence>
<dbReference type="EMBL" id="CP110230">
    <property type="protein sequence ID" value="UZD40025.1"/>
    <property type="molecule type" value="Genomic_DNA"/>
</dbReference>
<feature type="active site" description="Proton donor" evidence="2">
    <location>
        <position position="98"/>
    </location>
</feature>
<dbReference type="PANTHER" id="PTHR40588">
    <property type="entry name" value="MRNA INTERFERASE TOXIN YAFQ"/>
    <property type="match status" value="1"/>
</dbReference>
<dbReference type="Proteomes" id="UP001163262">
    <property type="component" value="Chromosome"/>
</dbReference>
<organism evidence="3 4">
    <name type="scientific">Capnocytophaga ochracea</name>
    <dbReference type="NCBI Taxonomy" id="1018"/>
    <lineage>
        <taxon>Bacteria</taxon>
        <taxon>Pseudomonadati</taxon>
        <taxon>Bacteroidota</taxon>
        <taxon>Flavobacteriia</taxon>
        <taxon>Flavobacteriales</taxon>
        <taxon>Flavobacteriaceae</taxon>
        <taxon>Capnocytophaga</taxon>
    </lineage>
</organism>
<evidence type="ECO:0000313" key="3">
    <source>
        <dbReference type="EMBL" id="UZD40025.1"/>
    </source>
</evidence>
<dbReference type="PANTHER" id="PTHR40588:SF1">
    <property type="entry name" value="MRNA INTERFERASE TOXIN YAFQ"/>
    <property type="match status" value="1"/>
</dbReference>
<dbReference type="GO" id="GO:0004521">
    <property type="term" value="F:RNA endonuclease activity"/>
    <property type="evidence" value="ECO:0007669"/>
    <property type="project" value="TreeGrafter"/>
</dbReference>